<dbReference type="InterPro" id="IPR028202">
    <property type="entry name" value="Reductase_C"/>
</dbReference>
<dbReference type="Pfam" id="PF07992">
    <property type="entry name" value="Pyr_redox_2"/>
    <property type="match status" value="1"/>
</dbReference>
<dbReference type="InterPro" id="IPR050446">
    <property type="entry name" value="FAD-oxidoreductase/Apoptosis"/>
</dbReference>
<dbReference type="Gene3D" id="3.50.50.60">
    <property type="entry name" value="FAD/NAD(P)-binding domain"/>
    <property type="match status" value="2"/>
</dbReference>
<organism evidence="7 8">
    <name type="scientific">Actinophytocola glycyrrhizae</name>
    <dbReference type="NCBI Taxonomy" id="2044873"/>
    <lineage>
        <taxon>Bacteria</taxon>
        <taxon>Bacillati</taxon>
        <taxon>Actinomycetota</taxon>
        <taxon>Actinomycetes</taxon>
        <taxon>Pseudonocardiales</taxon>
        <taxon>Pseudonocardiaceae</taxon>
    </lineage>
</organism>
<evidence type="ECO:0000256" key="3">
    <source>
        <dbReference type="ARBA" id="ARBA00022827"/>
    </source>
</evidence>
<sequence length="409" mass="43683">MRYVLVGGGVAAAATAAALRRRGFDGEIVLVADEPDAPYERPPLSKDVLAGGDVVPARKPEWYADNGVELRLSTRATAVDTAARTVRLADGADSGKNSRKDTGEDLPYDALVLATGMRARRLAGFDGDRIHYLRTAADARALRAELTAAERVVVLGAGFVGCEVAASAVGLGKQVTIFEPEPTPLARVLGAKIGTAVLDIHRARGVEVRTGEYVETCAPVGDRFVLDSNLGHRTEADLVLVGVGALPNVELAARAGIATGDGILVDEFGRTSALDVWALGDVAAQSHHGRRVRVEHHDNALRQGQTVAANLTGEEKPHTDPHWFWSDHYEHKLQSVGRVRDLDDLVLRGSVEEGVFSAFSLTDGRLDGVISLGRPGDVLAVRRALHSPHSVTADELRDESLPLKQLLSR</sequence>
<protein>
    <submittedName>
        <fullName evidence="7">NAD(P)/FAD-dependent oxidoreductase</fullName>
    </submittedName>
</protein>
<dbReference type="Proteomes" id="UP001595859">
    <property type="component" value="Unassembled WGS sequence"/>
</dbReference>
<evidence type="ECO:0000259" key="5">
    <source>
        <dbReference type="Pfam" id="PF07992"/>
    </source>
</evidence>
<dbReference type="Pfam" id="PF14759">
    <property type="entry name" value="Reductase_C"/>
    <property type="match status" value="1"/>
</dbReference>
<dbReference type="SUPFAM" id="SSF51905">
    <property type="entry name" value="FAD/NAD(P)-binding domain"/>
    <property type="match status" value="2"/>
</dbReference>
<dbReference type="RefSeq" id="WP_378053815.1">
    <property type="nucleotide sequence ID" value="NZ_JBHSIS010000002.1"/>
</dbReference>
<dbReference type="Gene3D" id="3.30.390.30">
    <property type="match status" value="1"/>
</dbReference>
<evidence type="ECO:0000256" key="1">
    <source>
        <dbReference type="ARBA" id="ARBA00001974"/>
    </source>
</evidence>
<keyword evidence="4" id="KW-0560">Oxidoreductase</keyword>
<dbReference type="PANTHER" id="PTHR43557:SF2">
    <property type="entry name" value="RIESKE DOMAIN-CONTAINING PROTEIN-RELATED"/>
    <property type="match status" value="1"/>
</dbReference>
<evidence type="ECO:0000256" key="4">
    <source>
        <dbReference type="ARBA" id="ARBA00023002"/>
    </source>
</evidence>
<dbReference type="PRINTS" id="PR00411">
    <property type="entry name" value="PNDRDTASEI"/>
</dbReference>
<feature type="domain" description="FAD/NAD(P)-binding" evidence="5">
    <location>
        <begin position="2"/>
        <end position="304"/>
    </location>
</feature>
<name>A0ABV9RSI3_9PSEU</name>
<dbReference type="PANTHER" id="PTHR43557">
    <property type="entry name" value="APOPTOSIS-INDUCING FACTOR 1"/>
    <property type="match status" value="1"/>
</dbReference>
<evidence type="ECO:0000259" key="6">
    <source>
        <dbReference type="Pfam" id="PF14759"/>
    </source>
</evidence>
<dbReference type="InterPro" id="IPR023753">
    <property type="entry name" value="FAD/NAD-binding_dom"/>
</dbReference>
<keyword evidence="2" id="KW-0285">Flavoprotein</keyword>
<evidence type="ECO:0000256" key="2">
    <source>
        <dbReference type="ARBA" id="ARBA00022630"/>
    </source>
</evidence>
<keyword evidence="8" id="KW-1185">Reference proteome</keyword>
<keyword evidence="3" id="KW-0274">FAD</keyword>
<comment type="cofactor">
    <cofactor evidence="1">
        <name>FAD</name>
        <dbReference type="ChEBI" id="CHEBI:57692"/>
    </cofactor>
</comment>
<gene>
    <name evidence="7" type="ORF">ACFPCV_02000</name>
</gene>
<evidence type="ECO:0000313" key="7">
    <source>
        <dbReference type="EMBL" id="MFC4852260.1"/>
    </source>
</evidence>
<dbReference type="EMBL" id="JBHSIS010000002">
    <property type="protein sequence ID" value="MFC4852260.1"/>
    <property type="molecule type" value="Genomic_DNA"/>
</dbReference>
<evidence type="ECO:0000313" key="8">
    <source>
        <dbReference type="Proteomes" id="UP001595859"/>
    </source>
</evidence>
<reference evidence="8" key="1">
    <citation type="journal article" date="2019" name="Int. J. Syst. Evol. Microbiol.">
        <title>The Global Catalogue of Microorganisms (GCM) 10K type strain sequencing project: providing services to taxonomists for standard genome sequencing and annotation.</title>
        <authorList>
            <consortium name="The Broad Institute Genomics Platform"/>
            <consortium name="The Broad Institute Genome Sequencing Center for Infectious Disease"/>
            <person name="Wu L."/>
            <person name="Ma J."/>
        </authorList>
    </citation>
    <scope>NUCLEOTIDE SEQUENCE [LARGE SCALE GENOMIC DNA]</scope>
    <source>
        <strain evidence="8">ZS-22-S1</strain>
    </source>
</reference>
<comment type="caution">
    <text evidence="7">The sequence shown here is derived from an EMBL/GenBank/DDBJ whole genome shotgun (WGS) entry which is preliminary data.</text>
</comment>
<dbReference type="SUPFAM" id="SSF55424">
    <property type="entry name" value="FAD/NAD-linked reductases, dimerisation (C-terminal) domain"/>
    <property type="match status" value="1"/>
</dbReference>
<accession>A0ABV9RSI3</accession>
<dbReference type="InterPro" id="IPR016156">
    <property type="entry name" value="FAD/NAD-linked_Rdtase_dimer_sf"/>
</dbReference>
<dbReference type="InterPro" id="IPR036188">
    <property type="entry name" value="FAD/NAD-bd_sf"/>
</dbReference>
<proteinExistence type="predicted"/>
<feature type="domain" description="Reductase C-terminal" evidence="6">
    <location>
        <begin position="323"/>
        <end position="407"/>
    </location>
</feature>
<dbReference type="PRINTS" id="PR00368">
    <property type="entry name" value="FADPNR"/>
</dbReference>